<dbReference type="STRING" id="131310.A0A0N4ZEM4"/>
<dbReference type="Gene3D" id="1.10.510.10">
    <property type="entry name" value="Transferase(Phosphotransferase) domain 1"/>
    <property type="match status" value="1"/>
</dbReference>
<dbReference type="GO" id="GO:0005524">
    <property type="term" value="F:ATP binding"/>
    <property type="evidence" value="ECO:0007669"/>
    <property type="project" value="InterPro"/>
</dbReference>
<dbReference type="GO" id="GO:0004672">
    <property type="term" value="F:protein kinase activity"/>
    <property type="evidence" value="ECO:0007669"/>
    <property type="project" value="InterPro"/>
</dbReference>
<dbReference type="InterPro" id="IPR050235">
    <property type="entry name" value="CK1_Ser-Thr_kinase"/>
</dbReference>
<name>A0A0N4ZEM4_PARTI</name>
<dbReference type="InterPro" id="IPR000719">
    <property type="entry name" value="Prot_kinase_dom"/>
</dbReference>
<proteinExistence type="predicted"/>
<evidence type="ECO:0000313" key="3">
    <source>
        <dbReference type="WBParaSite" id="PTRK_0000612300.1"/>
    </source>
</evidence>
<reference evidence="3" key="1">
    <citation type="submission" date="2017-02" db="UniProtKB">
        <authorList>
            <consortium name="WormBaseParasite"/>
        </authorList>
    </citation>
    <scope>IDENTIFICATION</scope>
</reference>
<accession>A0A0N4ZEM4</accession>
<protein>
    <submittedName>
        <fullName evidence="3">Protein kinase domain-containing protein</fullName>
    </submittedName>
</protein>
<dbReference type="Proteomes" id="UP000038045">
    <property type="component" value="Unplaced"/>
</dbReference>
<dbReference type="Pfam" id="PF00069">
    <property type="entry name" value="Pkinase"/>
    <property type="match status" value="1"/>
</dbReference>
<dbReference type="PANTHER" id="PTHR11909">
    <property type="entry name" value="CASEIN KINASE-RELATED"/>
    <property type="match status" value="1"/>
</dbReference>
<keyword evidence="2" id="KW-1185">Reference proteome</keyword>
<organism evidence="2 3">
    <name type="scientific">Parastrongyloides trichosuri</name>
    <name type="common">Possum-specific nematode worm</name>
    <dbReference type="NCBI Taxonomy" id="131310"/>
    <lineage>
        <taxon>Eukaryota</taxon>
        <taxon>Metazoa</taxon>
        <taxon>Ecdysozoa</taxon>
        <taxon>Nematoda</taxon>
        <taxon>Chromadorea</taxon>
        <taxon>Rhabditida</taxon>
        <taxon>Tylenchina</taxon>
        <taxon>Panagrolaimomorpha</taxon>
        <taxon>Strongyloidoidea</taxon>
        <taxon>Strongyloididae</taxon>
        <taxon>Parastrongyloides</taxon>
    </lineage>
</organism>
<dbReference type="WBParaSite" id="PTRK_0000612300.1">
    <property type="protein sequence ID" value="PTRK_0000612300.1"/>
    <property type="gene ID" value="PTRK_0000612300"/>
</dbReference>
<evidence type="ECO:0000313" key="2">
    <source>
        <dbReference type="Proteomes" id="UP000038045"/>
    </source>
</evidence>
<dbReference type="SUPFAM" id="SSF56112">
    <property type="entry name" value="Protein kinase-like (PK-like)"/>
    <property type="match status" value="1"/>
</dbReference>
<dbReference type="AlphaFoldDB" id="A0A0N4ZEM4"/>
<dbReference type="PROSITE" id="PS50011">
    <property type="entry name" value="PROTEIN_KINASE_DOM"/>
    <property type="match status" value="1"/>
</dbReference>
<dbReference type="InterPro" id="IPR011009">
    <property type="entry name" value="Kinase-like_dom_sf"/>
</dbReference>
<evidence type="ECO:0000259" key="1">
    <source>
        <dbReference type="PROSITE" id="PS50011"/>
    </source>
</evidence>
<feature type="domain" description="Protein kinase" evidence="1">
    <location>
        <begin position="40"/>
        <end position="334"/>
    </location>
</feature>
<dbReference type="SMART" id="SM00220">
    <property type="entry name" value="S_TKc"/>
    <property type="match status" value="1"/>
</dbReference>
<sequence>MASVSSSVQKKFQPVQVPNPNKESVFSEYSKLLDKEINGWLLEKIIKHSNKTCVFKCSKKEYDEGNETFRFFKRYCAMKMIRKGTYDSDTSFENECLILKHIGSCYKKSVYKMYLPQLFDFKKTITYNYLFMSLYGSNLEDIMRRSSEKRLEFKSWLLTIESIFTGLKALHHINIIHLNLSPKNIVVDFEELGRQNKRVVARIIDFGLAMKVNFDVYKKDIKLDIESSACGTYEGNQIGNFYYRSLYLHRGFSPHYRDDIFSYLYIIMKLYSGLPWSEKDDEIKVREKKMTVTSDELKSYLPKYMGEIVDYILKHDYFLTGDYDYILQYLKHFIQLTGINWNDKCDWEVKTNLLKCW</sequence>